<name>A0ACC1SFB8_9APHY</name>
<gene>
    <name evidence="1" type="ORF">NM688_g6529</name>
</gene>
<comment type="caution">
    <text evidence="1">The sequence shown here is derived from an EMBL/GenBank/DDBJ whole genome shotgun (WGS) entry which is preliminary data.</text>
</comment>
<protein>
    <submittedName>
        <fullName evidence="1">Uncharacterized protein</fullName>
    </submittedName>
</protein>
<dbReference type="EMBL" id="JANHOG010001358">
    <property type="protein sequence ID" value="KAJ3538389.1"/>
    <property type="molecule type" value="Genomic_DNA"/>
</dbReference>
<keyword evidence="2" id="KW-1185">Reference proteome</keyword>
<evidence type="ECO:0000313" key="2">
    <source>
        <dbReference type="Proteomes" id="UP001148662"/>
    </source>
</evidence>
<reference evidence="1" key="1">
    <citation type="submission" date="2022-07" db="EMBL/GenBank/DDBJ databases">
        <title>Genome Sequence of Phlebia brevispora.</title>
        <authorList>
            <person name="Buettner E."/>
        </authorList>
    </citation>
    <scope>NUCLEOTIDE SEQUENCE</scope>
    <source>
        <strain evidence="1">MPL23</strain>
    </source>
</reference>
<dbReference type="Proteomes" id="UP001148662">
    <property type="component" value="Unassembled WGS sequence"/>
</dbReference>
<sequence length="90" mass="9627">MAPVRVPGGAFYEESIASSVDGEYDENDRLVASDVEHPDDQVFSSVLTVPAKPPVPSRNNTAGAMTKTPPTATASSAPTYYHWQRSSSTQ</sequence>
<accession>A0ACC1SFB8</accession>
<evidence type="ECO:0000313" key="1">
    <source>
        <dbReference type="EMBL" id="KAJ3538389.1"/>
    </source>
</evidence>
<proteinExistence type="predicted"/>
<organism evidence="1 2">
    <name type="scientific">Phlebia brevispora</name>
    <dbReference type="NCBI Taxonomy" id="194682"/>
    <lineage>
        <taxon>Eukaryota</taxon>
        <taxon>Fungi</taxon>
        <taxon>Dikarya</taxon>
        <taxon>Basidiomycota</taxon>
        <taxon>Agaricomycotina</taxon>
        <taxon>Agaricomycetes</taxon>
        <taxon>Polyporales</taxon>
        <taxon>Meruliaceae</taxon>
        <taxon>Phlebia</taxon>
    </lineage>
</organism>